<sequence>MNMNQLANMIMRMFIRKAVNKGMNVGINKVGQMRRPKKTAGGNAPRDTSERDRIRAERRARRAAEEQRSD</sequence>
<name>A0A4S4NKI0_9RHOB</name>
<dbReference type="AlphaFoldDB" id="A0A4S4NKI0"/>
<evidence type="ECO:0000313" key="3">
    <source>
        <dbReference type="Proteomes" id="UP000306602"/>
    </source>
</evidence>
<keyword evidence="3" id="KW-1185">Reference proteome</keyword>
<dbReference type="RefSeq" id="WP_136461677.1">
    <property type="nucleotide sequence ID" value="NZ_SRKY01000001.1"/>
</dbReference>
<evidence type="ECO:0000313" key="2">
    <source>
        <dbReference type="EMBL" id="THH38781.1"/>
    </source>
</evidence>
<gene>
    <name evidence="2" type="ORF">E4Z66_04255</name>
</gene>
<feature type="compositionally biased region" description="Basic and acidic residues" evidence="1">
    <location>
        <begin position="47"/>
        <end position="70"/>
    </location>
</feature>
<accession>A0A4S4NKI0</accession>
<feature type="region of interest" description="Disordered" evidence="1">
    <location>
        <begin position="29"/>
        <end position="70"/>
    </location>
</feature>
<dbReference type="EMBL" id="SRKY01000001">
    <property type="protein sequence ID" value="THH38781.1"/>
    <property type="molecule type" value="Genomic_DNA"/>
</dbReference>
<dbReference type="Proteomes" id="UP000306602">
    <property type="component" value="Unassembled WGS sequence"/>
</dbReference>
<protein>
    <submittedName>
        <fullName evidence="2">Uncharacterized protein</fullName>
    </submittedName>
</protein>
<proteinExistence type="predicted"/>
<reference evidence="2 3" key="1">
    <citation type="submission" date="2019-04" db="EMBL/GenBank/DDBJ databases">
        <title>Shimia ponticola sp. nov., isolated from seawater.</title>
        <authorList>
            <person name="Kim Y.-O."/>
            <person name="Yoon J.-H."/>
        </authorList>
    </citation>
    <scope>NUCLEOTIDE SEQUENCE [LARGE SCALE GENOMIC DNA]</scope>
    <source>
        <strain evidence="2 3">MYP11</strain>
    </source>
</reference>
<evidence type="ECO:0000256" key="1">
    <source>
        <dbReference type="SAM" id="MobiDB-lite"/>
    </source>
</evidence>
<organism evidence="2 3">
    <name type="scientific">Aliishimia ponticola</name>
    <dbReference type="NCBI Taxonomy" id="2499833"/>
    <lineage>
        <taxon>Bacteria</taxon>
        <taxon>Pseudomonadati</taxon>
        <taxon>Pseudomonadota</taxon>
        <taxon>Alphaproteobacteria</taxon>
        <taxon>Rhodobacterales</taxon>
        <taxon>Paracoccaceae</taxon>
        <taxon>Aliishimia</taxon>
    </lineage>
</organism>
<comment type="caution">
    <text evidence="2">The sequence shown here is derived from an EMBL/GenBank/DDBJ whole genome shotgun (WGS) entry which is preliminary data.</text>
</comment>
<dbReference type="OrthoDB" id="7876991at2"/>